<gene>
    <name evidence="2" type="ORF">GBK04_12030</name>
</gene>
<dbReference type="InterPro" id="IPR000917">
    <property type="entry name" value="Sulfatase_N"/>
</dbReference>
<dbReference type="InterPro" id="IPR017850">
    <property type="entry name" value="Alkaline_phosphatase_core_sf"/>
</dbReference>
<proteinExistence type="predicted"/>
<keyword evidence="3" id="KW-1185">Reference proteome</keyword>
<evidence type="ECO:0000313" key="3">
    <source>
        <dbReference type="Proteomes" id="UP000479293"/>
    </source>
</evidence>
<dbReference type="GO" id="GO:0016740">
    <property type="term" value="F:transferase activity"/>
    <property type="evidence" value="ECO:0007669"/>
    <property type="project" value="UniProtKB-KW"/>
</dbReference>
<dbReference type="Gene3D" id="3.40.720.10">
    <property type="entry name" value="Alkaline Phosphatase, subunit A"/>
    <property type="match status" value="1"/>
</dbReference>
<protein>
    <submittedName>
        <fullName evidence="2">Sulfatase-like hydrolase/transferase</fullName>
    </submittedName>
</protein>
<dbReference type="CDD" id="cd16027">
    <property type="entry name" value="SGSH"/>
    <property type="match status" value="1"/>
</dbReference>
<name>A0A7C9BJ46_9BACT</name>
<reference evidence="2 3" key="1">
    <citation type="submission" date="2019-10" db="EMBL/GenBank/DDBJ databases">
        <title>Draft Genome Sequence of Cytophagaceae sp. SJW1-29.</title>
        <authorList>
            <person name="Choi A."/>
        </authorList>
    </citation>
    <scope>NUCLEOTIDE SEQUENCE [LARGE SCALE GENOMIC DNA]</scope>
    <source>
        <strain evidence="2 3">SJW1-29</strain>
    </source>
</reference>
<comment type="caution">
    <text evidence="2">The sequence shown here is derived from an EMBL/GenBank/DDBJ whole genome shotgun (WGS) entry which is preliminary data.</text>
</comment>
<dbReference type="PANTHER" id="PTHR43751">
    <property type="entry name" value="SULFATASE"/>
    <property type="match status" value="1"/>
</dbReference>
<dbReference type="SUPFAM" id="SSF53649">
    <property type="entry name" value="Alkaline phosphatase-like"/>
    <property type="match status" value="1"/>
</dbReference>
<evidence type="ECO:0000313" key="2">
    <source>
        <dbReference type="EMBL" id="MPR34075.1"/>
    </source>
</evidence>
<keyword evidence="2" id="KW-0378">Hydrolase</keyword>
<accession>A0A7C9BJ46</accession>
<evidence type="ECO:0000259" key="1">
    <source>
        <dbReference type="Pfam" id="PF00884"/>
    </source>
</evidence>
<dbReference type="Proteomes" id="UP000479293">
    <property type="component" value="Unassembled WGS sequence"/>
</dbReference>
<dbReference type="InterPro" id="IPR052701">
    <property type="entry name" value="GAG_Ulvan_Degrading_Sulfatases"/>
</dbReference>
<dbReference type="PANTHER" id="PTHR43751:SF1">
    <property type="entry name" value="SULFATASE ATSG-RELATED"/>
    <property type="match status" value="1"/>
</dbReference>
<dbReference type="EMBL" id="WHLY01000002">
    <property type="protein sequence ID" value="MPR34075.1"/>
    <property type="molecule type" value="Genomic_DNA"/>
</dbReference>
<dbReference type="Pfam" id="PF00884">
    <property type="entry name" value="Sulfatase"/>
    <property type="match status" value="1"/>
</dbReference>
<feature type="domain" description="Sulfatase N-terminal" evidence="1">
    <location>
        <begin position="47"/>
        <end position="312"/>
    </location>
</feature>
<keyword evidence="2" id="KW-0808">Transferase</keyword>
<dbReference type="GO" id="GO:0016787">
    <property type="term" value="F:hydrolase activity"/>
    <property type="evidence" value="ECO:0007669"/>
    <property type="project" value="UniProtKB-KW"/>
</dbReference>
<dbReference type="AlphaFoldDB" id="A0A7C9BJ46"/>
<organism evidence="2 3">
    <name type="scientific">Salmonirosea aquatica</name>
    <dbReference type="NCBI Taxonomy" id="2654236"/>
    <lineage>
        <taxon>Bacteria</taxon>
        <taxon>Pseudomonadati</taxon>
        <taxon>Bacteroidota</taxon>
        <taxon>Cytophagia</taxon>
        <taxon>Cytophagales</taxon>
        <taxon>Spirosomataceae</taxon>
        <taxon>Salmonirosea</taxon>
    </lineage>
</organism>
<sequence>MNFRFFTLLGSAGAALVVLGLLAFMPVKPSDGPFEKQSSTRPNAALPHIILFISDDHGYEDSGFAGAKVVRTPNLDALAKESLRFTHAFCNTPNCVPSRAVLNTGLMPARNGAHPNHSKINAGIKTLPVYMQTLGYQTILAGKDHVWPRSAYPYVYLKKRDQDYQVIDSVLAASAKPNQKPLFLVVATDNPHVPWPNLEGYDPKTVDLPPFMIDTDVTREVRAKYFTDVTDMDKTLGQCLASMKKYGYGDNTLFIYTTDNGPQWPHGKWNLYDQGIRVPMLVRWPGRVAPNATTDAMVPLLDILPTLLEASGGQVPDGLDGRSFLPVLLGQKNAHRDTIFTTYTADTRYGNFNYYPIRSIRTRGLKYIMNLEPDRTYTTHITNAKPQDGRDYWESWLEKAKTDPKAAKLVHDYQHRPAEELYDLDKDPYELTNLATNPANKSTMVKFRQAMVNWMEDQNDQDGLTRFFANIKYNPKANK</sequence>